<accession>A0AAD9U5Z8</accession>
<evidence type="ECO:0000256" key="1">
    <source>
        <dbReference type="SAM" id="Phobius"/>
    </source>
</evidence>
<protein>
    <recommendedName>
        <fullName evidence="4">Ubiquitin-like protease family profile domain-containing protein</fullName>
    </recommendedName>
</protein>
<feature type="transmembrane region" description="Helical" evidence="1">
    <location>
        <begin position="7"/>
        <end position="28"/>
    </location>
</feature>
<keyword evidence="3" id="KW-1185">Reference proteome</keyword>
<proteinExistence type="predicted"/>
<reference evidence="2" key="1">
    <citation type="journal article" date="2023" name="Plant J.">
        <title>Genome sequences and population genomics provide insights into the demographic history, inbreeding, and mutation load of two 'living fossil' tree species of Dipteronia.</title>
        <authorList>
            <person name="Feng Y."/>
            <person name="Comes H.P."/>
            <person name="Chen J."/>
            <person name="Zhu S."/>
            <person name="Lu R."/>
            <person name="Zhang X."/>
            <person name="Li P."/>
            <person name="Qiu J."/>
            <person name="Olsen K.M."/>
            <person name="Qiu Y."/>
        </authorList>
    </citation>
    <scope>NUCLEOTIDE SEQUENCE</scope>
    <source>
        <strain evidence="2">KIB01</strain>
    </source>
</reference>
<gene>
    <name evidence="2" type="ORF">Ddye_015961</name>
</gene>
<organism evidence="2 3">
    <name type="scientific">Dipteronia dyeriana</name>
    <dbReference type="NCBI Taxonomy" id="168575"/>
    <lineage>
        <taxon>Eukaryota</taxon>
        <taxon>Viridiplantae</taxon>
        <taxon>Streptophyta</taxon>
        <taxon>Embryophyta</taxon>
        <taxon>Tracheophyta</taxon>
        <taxon>Spermatophyta</taxon>
        <taxon>Magnoliopsida</taxon>
        <taxon>eudicotyledons</taxon>
        <taxon>Gunneridae</taxon>
        <taxon>Pentapetalae</taxon>
        <taxon>rosids</taxon>
        <taxon>malvids</taxon>
        <taxon>Sapindales</taxon>
        <taxon>Sapindaceae</taxon>
        <taxon>Hippocastanoideae</taxon>
        <taxon>Acereae</taxon>
        <taxon>Dipteronia</taxon>
    </lineage>
</organism>
<sequence length="163" mass="18061">MLIPFTGGILSNVIFAILGFVGGGVGPTLPKITNDKMQSYDVVLVDDIAIAFPTSFSFTTLIFSYAKAPSQLNAFDCGLFVSMFMDNNCLTLVQMKSFQSKCQRLLLARFLALLPSNTNLSALKQKANEHYKKLVAHNEMVPRVMKQRPPIRKLRSKAVSLTK</sequence>
<evidence type="ECO:0000313" key="2">
    <source>
        <dbReference type="EMBL" id="KAK2648472.1"/>
    </source>
</evidence>
<keyword evidence="1" id="KW-0812">Transmembrane</keyword>
<evidence type="ECO:0000313" key="3">
    <source>
        <dbReference type="Proteomes" id="UP001280121"/>
    </source>
</evidence>
<keyword evidence="1" id="KW-0472">Membrane</keyword>
<name>A0AAD9U5Z8_9ROSI</name>
<keyword evidence="1" id="KW-1133">Transmembrane helix</keyword>
<evidence type="ECO:0008006" key="4">
    <source>
        <dbReference type="Google" id="ProtNLM"/>
    </source>
</evidence>
<dbReference type="AlphaFoldDB" id="A0AAD9U5Z8"/>
<dbReference type="EMBL" id="JANJYI010000005">
    <property type="protein sequence ID" value="KAK2648472.1"/>
    <property type="molecule type" value="Genomic_DNA"/>
</dbReference>
<feature type="transmembrane region" description="Helical" evidence="1">
    <location>
        <begin position="48"/>
        <end position="66"/>
    </location>
</feature>
<dbReference type="Proteomes" id="UP001280121">
    <property type="component" value="Unassembled WGS sequence"/>
</dbReference>
<comment type="caution">
    <text evidence="2">The sequence shown here is derived from an EMBL/GenBank/DDBJ whole genome shotgun (WGS) entry which is preliminary data.</text>
</comment>